<accession>A0A1U7JDS2</accession>
<dbReference type="Proteomes" id="UP000185783">
    <property type="component" value="Unassembled WGS sequence"/>
</dbReference>
<organism evidence="2 3">
    <name type="scientific">Pseudovibrio exalbescens</name>
    <dbReference type="NCBI Taxonomy" id="197461"/>
    <lineage>
        <taxon>Bacteria</taxon>
        <taxon>Pseudomonadati</taxon>
        <taxon>Pseudomonadota</taxon>
        <taxon>Alphaproteobacteria</taxon>
        <taxon>Hyphomicrobiales</taxon>
        <taxon>Stappiaceae</taxon>
        <taxon>Pseudovibrio</taxon>
    </lineage>
</organism>
<gene>
    <name evidence="2" type="ORF">A3843_17020</name>
</gene>
<feature type="domain" description="DUF2147" evidence="1">
    <location>
        <begin position="21"/>
        <end position="135"/>
    </location>
</feature>
<evidence type="ECO:0000313" key="2">
    <source>
        <dbReference type="EMBL" id="OKL42867.1"/>
    </source>
</evidence>
<evidence type="ECO:0000313" key="3">
    <source>
        <dbReference type="Proteomes" id="UP000185783"/>
    </source>
</evidence>
<dbReference type="PANTHER" id="PTHR36919">
    <property type="entry name" value="BLR1215 PROTEIN"/>
    <property type="match status" value="1"/>
</dbReference>
<name>A0A1U7JDS2_9HYPH</name>
<proteinExistence type="predicted"/>
<dbReference type="EMBL" id="LVVZ01000032">
    <property type="protein sequence ID" value="OKL42867.1"/>
    <property type="molecule type" value="Genomic_DNA"/>
</dbReference>
<dbReference type="Gene3D" id="2.40.128.520">
    <property type="match status" value="1"/>
</dbReference>
<dbReference type="AlphaFoldDB" id="A0A1U7JDS2"/>
<sequence>MAAATAVCLLSPSLSASQIEGSWLTGDGAIVQIRPCSDGLCGKLVDFPPPAGEVKEKITDRYNEDKSKRNRKVLGINVLWNMAPVDDTTWAGMVYDPKRGLSAKATLELQKNGKLTLTGCKKVVVDICMSEDWVRSASR</sequence>
<dbReference type="InterPro" id="IPR019223">
    <property type="entry name" value="DUF2147"/>
</dbReference>
<keyword evidence="3" id="KW-1185">Reference proteome</keyword>
<evidence type="ECO:0000259" key="1">
    <source>
        <dbReference type="Pfam" id="PF09917"/>
    </source>
</evidence>
<reference evidence="2 3" key="1">
    <citation type="submission" date="2016-03" db="EMBL/GenBank/DDBJ databases">
        <title>Genome sequence of Nesiotobacter sp. nov., a moderately halophilic alphaproteobacterium isolated from the Yellow Sea, China.</title>
        <authorList>
            <person name="Zhang G."/>
            <person name="Zhang R."/>
        </authorList>
    </citation>
    <scope>NUCLEOTIDE SEQUENCE [LARGE SCALE GENOMIC DNA]</scope>
    <source>
        <strain evidence="2 3">WB1-6</strain>
    </source>
</reference>
<protein>
    <recommendedName>
        <fullName evidence="1">DUF2147 domain-containing protein</fullName>
    </recommendedName>
</protein>
<dbReference type="STRING" id="197461.A3843_17020"/>
<dbReference type="Pfam" id="PF09917">
    <property type="entry name" value="DUF2147"/>
    <property type="match status" value="1"/>
</dbReference>
<comment type="caution">
    <text evidence="2">The sequence shown here is derived from an EMBL/GenBank/DDBJ whole genome shotgun (WGS) entry which is preliminary data.</text>
</comment>
<dbReference type="PANTHER" id="PTHR36919:SF2">
    <property type="entry name" value="BLL6627 PROTEIN"/>
    <property type="match status" value="1"/>
</dbReference>